<dbReference type="InterPro" id="IPR007599">
    <property type="entry name" value="DER1"/>
</dbReference>
<evidence type="ECO:0000313" key="9">
    <source>
        <dbReference type="EMBL" id="RNF20354.1"/>
    </source>
</evidence>
<evidence type="ECO:0000313" key="10">
    <source>
        <dbReference type="Proteomes" id="UP000284403"/>
    </source>
</evidence>
<dbReference type="RefSeq" id="XP_029229183.1">
    <property type="nucleotide sequence ID" value="XM_029370727.1"/>
</dbReference>
<dbReference type="AlphaFoldDB" id="A0A3R7ND48"/>
<keyword evidence="6 7" id="KW-0472">Membrane</keyword>
<evidence type="ECO:0000256" key="6">
    <source>
        <dbReference type="ARBA" id="ARBA00023136"/>
    </source>
</evidence>
<dbReference type="OrthoDB" id="1716531at2759"/>
<dbReference type="EMBL" id="MKKU01000181">
    <property type="protein sequence ID" value="RNF20354.1"/>
    <property type="molecule type" value="Genomic_DNA"/>
</dbReference>
<evidence type="ECO:0000256" key="4">
    <source>
        <dbReference type="ARBA" id="ARBA00022824"/>
    </source>
</evidence>
<dbReference type="InterPro" id="IPR035952">
    <property type="entry name" value="Rhomboid-like_sf"/>
</dbReference>
<evidence type="ECO:0000256" key="7">
    <source>
        <dbReference type="RuleBase" id="RU363059"/>
    </source>
</evidence>
<keyword evidence="5 7" id="KW-1133">Transmembrane helix</keyword>
<feature type="transmembrane region" description="Helical" evidence="7">
    <location>
        <begin position="151"/>
        <end position="180"/>
    </location>
</feature>
<comment type="function">
    <text evidence="7">May be involved in the degradation of misfolded endoplasmic reticulum (ER) luminal proteins.</text>
</comment>
<organism evidence="9 10">
    <name type="scientific">Trypanosoma conorhini</name>
    <dbReference type="NCBI Taxonomy" id="83891"/>
    <lineage>
        <taxon>Eukaryota</taxon>
        <taxon>Discoba</taxon>
        <taxon>Euglenozoa</taxon>
        <taxon>Kinetoplastea</taxon>
        <taxon>Metakinetoplastina</taxon>
        <taxon>Trypanosomatida</taxon>
        <taxon>Trypanosomatidae</taxon>
        <taxon>Trypanosoma</taxon>
    </lineage>
</organism>
<dbReference type="PANTHER" id="PTHR11009">
    <property type="entry name" value="DER1-LIKE PROTEIN, DERLIN"/>
    <property type="match status" value="1"/>
</dbReference>
<keyword evidence="4 7" id="KW-0256">Endoplasmic reticulum</keyword>
<comment type="similarity">
    <text evidence="2 7">Belongs to the derlin family.</text>
</comment>
<keyword evidence="10" id="KW-1185">Reference proteome</keyword>
<feature type="transmembrane region" description="Helical" evidence="7">
    <location>
        <begin position="20"/>
        <end position="43"/>
    </location>
</feature>
<accession>A0A3R7ND48</accession>
<sequence>MAQSFDSWLNSLGPLTRYALGAVVLLTAGASLRVIPLDYILLFPSAFTELQLWRLLTAAFFFGGFSFPWLLSVAMFVSYLNYNETYDFKGKSGDFLWMGLILILANAVGGLLLGLLVTSFALLMSLCWVFCKRHPELRMNLYNFEFHANTFPWILLVFHLILGQSILEDLLGIVVGHGFFFCRDVLPRTHGIDPLRTPAWFLRYVLPNAGPGGVATLYPASHPQAGRFARPPPDANAGQRHRWGTGRVLGAE</sequence>
<gene>
    <name evidence="9" type="ORF">Tco025E_03810</name>
</gene>
<dbReference type="GO" id="GO:0005789">
    <property type="term" value="C:endoplasmic reticulum membrane"/>
    <property type="evidence" value="ECO:0007669"/>
    <property type="project" value="UniProtKB-SubCell"/>
</dbReference>
<evidence type="ECO:0000256" key="5">
    <source>
        <dbReference type="ARBA" id="ARBA00022989"/>
    </source>
</evidence>
<name>A0A3R7ND48_9TRYP</name>
<protein>
    <recommendedName>
        <fullName evidence="7">Derlin</fullName>
    </recommendedName>
</protein>
<comment type="subcellular location">
    <subcellularLocation>
        <location evidence="1 7">Endoplasmic reticulum membrane</location>
        <topology evidence="1 7">Multi-pass membrane protein</topology>
    </subcellularLocation>
</comment>
<dbReference type="Pfam" id="PF04511">
    <property type="entry name" value="DER1"/>
    <property type="match status" value="1"/>
</dbReference>
<keyword evidence="3 7" id="KW-0812">Transmembrane</keyword>
<proteinExistence type="inferred from homology"/>
<reference evidence="9 10" key="1">
    <citation type="journal article" date="2018" name="BMC Genomics">
        <title>Genomic comparison of Trypanosoma conorhini and Trypanosoma rangeli to Trypanosoma cruzi strains of high and low virulence.</title>
        <authorList>
            <person name="Bradwell K.R."/>
            <person name="Koparde V.N."/>
            <person name="Matveyev A.V."/>
            <person name="Serrano M.G."/>
            <person name="Alves J.M."/>
            <person name="Parikh H."/>
            <person name="Huang B."/>
            <person name="Lee V."/>
            <person name="Espinosa-Alvarez O."/>
            <person name="Ortiz P.A."/>
            <person name="Costa-Martins A.G."/>
            <person name="Teixeira M.M."/>
            <person name="Buck G.A."/>
        </authorList>
    </citation>
    <scope>NUCLEOTIDE SEQUENCE [LARGE SCALE GENOMIC DNA]</scope>
    <source>
        <strain evidence="9 10">025E</strain>
    </source>
</reference>
<comment type="caution">
    <text evidence="9">The sequence shown here is derived from an EMBL/GenBank/DDBJ whole genome shotgun (WGS) entry which is preliminary data.</text>
</comment>
<dbReference type="Proteomes" id="UP000284403">
    <property type="component" value="Unassembled WGS sequence"/>
</dbReference>
<dbReference type="GO" id="GO:0006950">
    <property type="term" value="P:response to stress"/>
    <property type="evidence" value="ECO:0007669"/>
    <property type="project" value="UniProtKB-ARBA"/>
</dbReference>
<dbReference type="SUPFAM" id="SSF144091">
    <property type="entry name" value="Rhomboid-like"/>
    <property type="match status" value="1"/>
</dbReference>
<feature type="region of interest" description="Disordered" evidence="8">
    <location>
        <begin position="231"/>
        <end position="252"/>
    </location>
</feature>
<feature type="transmembrane region" description="Helical" evidence="7">
    <location>
        <begin position="55"/>
        <end position="77"/>
    </location>
</feature>
<feature type="transmembrane region" description="Helical" evidence="7">
    <location>
        <begin position="97"/>
        <end position="130"/>
    </location>
</feature>
<dbReference type="GeneID" id="40317421"/>
<evidence type="ECO:0000256" key="2">
    <source>
        <dbReference type="ARBA" id="ARBA00008917"/>
    </source>
</evidence>
<evidence type="ECO:0000256" key="1">
    <source>
        <dbReference type="ARBA" id="ARBA00004477"/>
    </source>
</evidence>
<evidence type="ECO:0000256" key="3">
    <source>
        <dbReference type="ARBA" id="ARBA00022692"/>
    </source>
</evidence>
<evidence type="ECO:0000256" key="8">
    <source>
        <dbReference type="SAM" id="MobiDB-lite"/>
    </source>
</evidence>